<feature type="domain" description="SESTD1-like spectrin repeats region" evidence="4">
    <location>
        <begin position="917"/>
        <end position="973"/>
    </location>
</feature>
<dbReference type="GO" id="GO:0080025">
    <property type="term" value="F:phosphatidylinositol-3,5-bisphosphate binding"/>
    <property type="evidence" value="ECO:0007669"/>
    <property type="project" value="TreeGrafter"/>
</dbReference>
<feature type="compositionally biased region" description="Polar residues" evidence="3">
    <location>
        <begin position="325"/>
        <end position="335"/>
    </location>
</feature>
<feature type="compositionally biased region" description="Polar residues" evidence="3">
    <location>
        <begin position="392"/>
        <end position="420"/>
    </location>
</feature>
<evidence type="ECO:0000256" key="2">
    <source>
        <dbReference type="SAM" id="Coils"/>
    </source>
</evidence>
<dbReference type="GO" id="GO:0043325">
    <property type="term" value="F:phosphatidylinositol-3,4-bisphosphate binding"/>
    <property type="evidence" value="ECO:0007669"/>
    <property type="project" value="TreeGrafter"/>
</dbReference>
<feature type="compositionally biased region" description="Polar residues" evidence="3">
    <location>
        <begin position="1354"/>
        <end position="1364"/>
    </location>
</feature>
<dbReference type="GO" id="GO:0005546">
    <property type="term" value="F:phosphatidylinositol-4,5-bisphosphate binding"/>
    <property type="evidence" value="ECO:0007669"/>
    <property type="project" value="TreeGrafter"/>
</dbReference>
<dbReference type="InterPro" id="IPR018159">
    <property type="entry name" value="Spectrin/alpha-actinin"/>
</dbReference>
<feature type="domain" description="SESTD1-like spectrin repeats region" evidence="4">
    <location>
        <begin position="991"/>
        <end position="1050"/>
    </location>
</feature>
<dbReference type="InterPro" id="IPR002017">
    <property type="entry name" value="Spectrin_repeat"/>
</dbReference>
<feature type="compositionally biased region" description="Basic and acidic residues" evidence="3">
    <location>
        <begin position="119"/>
        <end position="146"/>
    </location>
</feature>
<feature type="region of interest" description="Disordered" evidence="3">
    <location>
        <begin position="1348"/>
        <end position="1420"/>
    </location>
</feature>
<feature type="compositionally biased region" description="Basic and acidic residues" evidence="3">
    <location>
        <begin position="85"/>
        <end position="106"/>
    </location>
</feature>
<dbReference type="SMART" id="SM00150">
    <property type="entry name" value="SPEC"/>
    <property type="match status" value="3"/>
</dbReference>
<dbReference type="Proteomes" id="UP000683360">
    <property type="component" value="Unassembled WGS sequence"/>
</dbReference>
<keyword evidence="2" id="KW-0175">Coiled coil</keyword>
<feature type="region of interest" description="Disordered" evidence="3">
    <location>
        <begin position="1"/>
        <end position="524"/>
    </location>
</feature>
<feature type="compositionally biased region" description="Polar residues" evidence="3">
    <location>
        <begin position="269"/>
        <end position="278"/>
    </location>
</feature>
<dbReference type="PANTHER" id="PTHR46607">
    <property type="entry name" value="SEC14 DOMAIN AND SPECTRIN REPEAT-CONTAINING PROTEIN 1"/>
    <property type="match status" value="1"/>
</dbReference>
<protein>
    <recommendedName>
        <fullName evidence="4">SESTD1-like spectrin repeats region domain-containing protein</fullName>
    </recommendedName>
</protein>
<feature type="compositionally biased region" description="Polar residues" evidence="3">
    <location>
        <begin position="344"/>
        <end position="374"/>
    </location>
</feature>
<feature type="compositionally biased region" description="Polar residues" evidence="3">
    <location>
        <begin position="221"/>
        <end position="252"/>
    </location>
</feature>
<dbReference type="CDD" id="cd00176">
    <property type="entry name" value="SPEC"/>
    <property type="match status" value="1"/>
</dbReference>
<dbReference type="EMBL" id="CAJPWZ010000192">
    <property type="protein sequence ID" value="CAG2187948.1"/>
    <property type="molecule type" value="Genomic_DNA"/>
</dbReference>
<evidence type="ECO:0000313" key="6">
    <source>
        <dbReference type="Proteomes" id="UP000683360"/>
    </source>
</evidence>
<evidence type="ECO:0000256" key="1">
    <source>
        <dbReference type="ARBA" id="ARBA00022737"/>
    </source>
</evidence>
<sequence>MQYQGSVQNLSRQTSQHSLSQPQSHDQQYQQQYSLGRQRAGGQPSPYVSRRGEDDRRSHDQVYRDDRNASNSSNLGKVDNLTMERNQRHHEQSSFRNESLPRHAAGDPHQSYPQYSHSGDPRKTCRNESRSSDQNEGGHDRYDPRVSRHASQRSINYPDSREQAGHNMLRESHDPSVARHESQRSLNYPDQQHHQSSHASHSRLPTDSPYMSRRQEPMSARGSQSQMSLAPQRQQEYFPNVSTHQTMPATTLQRDPPSRQPPSPHDAQDQGSRSQQDIPPSPYMSRHQGGPADSPYMSRHPSQRSVGQRSDIPQQSNVSRHESQRSLVPPQSQQHYHVYHQDGHQPSSASSTLSRQPHYQQGPQHNEAPSATSTLLRQSHHQQPPHLHEPPSASSTLSRDYQQSGRAHQSQIHGSQTSVGNRPVYTRQDSGPPPPYQTHKRQHSRDQENSDTMRREQSYLQQSMNEEQNKNTSQVARSQSQVSHHRSGDPRLTPKLSRNESERSVARSQHSRASSLSNSHPIPDARATEASHIIDLLEKEIVYLTGGRDRQGGPVVTFPPHRQQPNFNSEDITTCMNYLAQIPSEESMRRGVTVVIDSRDGSWSNLVTVLGCLKESLGDLLKQVLVVKPDSHTDRRPSSNSFRRDRPNIEPQFVTVNRLYTFVDRNQLTAMFDGTLSYRHDIWLRNRLDLEKFIRETRAASNHLDNVEYQIHQRLSRREPSSPLESARQHKHLQQEILHVPSQVIRDGKDLLNRLQHQEDIVIPPGDDEPVSTLDHLEAQKQVKRLIQYMENRIEKLENLLEDEDRSVITNQKFEDLQRHIKAVLSWILGPGEKLLASQTDIGDSYETADVLRKRHEELEIKCTDTYGQYAELRHKADELIAEDPTGAEDIRSTRDYMDTVFRSFASRLERRRNLLITSVRFHRLAQEFSKKLDDLLELVCSEPECEDVKSAEKELKILEDKCDSISKLCEMTVDIRDSDCGQFPSNSHNDTAAQSTLGDGQSLLDEMSRPIKNASGKDITPDYSRHIKHINQSLEELQERKLRCDELADVRKLKLQQILQLCTCEHDAEQAIMWILELCGVMANTHTNMGKTHEEAEKLQNDHKKFESTAQSTYEYGKQLLQAALVLRRSLRHDLEPNNEMTQRLDDAWWRFSQGTNERANRLTVSAMFLASVEKIFDNIEKILLAISQTLSREQTVPEVLQKFSPLKHQVDEDYKDTMHMGKALLERLSLPVVQQEGRQIQEDQSAAATINSKLRKLEHKKVDMDRYWGEMEYTKQPPQVDQVFSPKRQRTIPTIPNRTNTAFDDHDKSIYEEPVPKTPKRPWTSEANIHASNVPRNFRSPATRVEYASVKRPQNQLQTSDYSEIGPYNQQPRRERSIRKDQSQLQASAPNLHYAEIGPYGTHQPQRSDDSGKLHYAEIGPYGQKPMETDTAPRLQYAEFGQYDTEKDAPKLQYADIGPYSTGPPVDNRKAVHGSAPKLQYAEFGEYADKRPVSDEIGHDTAPKLQYAEIGPYNTAPQQRNEDQAPHLQYAEMAPYGTTQQRPEENDLLKQQLEEVKSLMI</sequence>
<evidence type="ECO:0000256" key="3">
    <source>
        <dbReference type="SAM" id="MobiDB-lite"/>
    </source>
</evidence>
<dbReference type="Gene3D" id="1.20.58.60">
    <property type="match status" value="2"/>
</dbReference>
<dbReference type="GO" id="GO:0032266">
    <property type="term" value="F:phosphatidylinositol-3-phosphate binding"/>
    <property type="evidence" value="ECO:0007669"/>
    <property type="project" value="TreeGrafter"/>
</dbReference>
<feature type="compositionally biased region" description="Basic and acidic residues" evidence="3">
    <location>
        <begin position="50"/>
        <end position="68"/>
    </location>
</feature>
<dbReference type="Pfam" id="PF24915">
    <property type="entry name" value="Spectrin_SESTD1"/>
    <property type="match status" value="2"/>
</dbReference>
<feature type="compositionally biased region" description="Polar residues" evidence="3">
    <location>
        <begin position="506"/>
        <end position="520"/>
    </location>
</feature>
<dbReference type="SUPFAM" id="SSF46966">
    <property type="entry name" value="Spectrin repeat"/>
    <property type="match status" value="2"/>
</dbReference>
<organism evidence="5 6">
    <name type="scientific">Mytilus edulis</name>
    <name type="common">Blue mussel</name>
    <dbReference type="NCBI Taxonomy" id="6550"/>
    <lineage>
        <taxon>Eukaryota</taxon>
        <taxon>Metazoa</taxon>
        <taxon>Spiralia</taxon>
        <taxon>Lophotrochozoa</taxon>
        <taxon>Mollusca</taxon>
        <taxon>Bivalvia</taxon>
        <taxon>Autobranchia</taxon>
        <taxon>Pteriomorphia</taxon>
        <taxon>Mytilida</taxon>
        <taxon>Mytiloidea</taxon>
        <taxon>Mytilidae</taxon>
        <taxon>Mytilinae</taxon>
        <taxon>Mytilus</taxon>
    </lineage>
</organism>
<proteinExistence type="predicted"/>
<dbReference type="PANTHER" id="PTHR46607:SF1">
    <property type="entry name" value="SEC14 DOMAIN AND SPECTRIN REPEAT-CONTAINING PROTEIN 1"/>
    <property type="match status" value="1"/>
</dbReference>
<feature type="compositionally biased region" description="Polar residues" evidence="3">
    <location>
        <begin position="458"/>
        <end position="482"/>
    </location>
</feature>
<feature type="compositionally biased region" description="Basic and acidic residues" evidence="3">
    <location>
        <begin position="1374"/>
        <end position="1384"/>
    </location>
</feature>
<gene>
    <name evidence="5" type="ORF">MEDL_3429</name>
</gene>
<keyword evidence="6" id="KW-1185">Reference proteome</keyword>
<dbReference type="InterPro" id="IPR056804">
    <property type="entry name" value="Spectrin_SESTD1"/>
</dbReference>
<feature type="compositionally biased region" description="Basic and acidic residues" evidence="3">
    <location>
        <begin position="444"/>
        <end position="457"/>
    </location>
</feature>
<dbReference type="GO" id="GO:0070273">
    <property type="term" value="F:phosphatidylinositol-4-phosphate binding"/>
    <property type="evidence" value="ECO:0007669"/>
    <property type="project" value="TreeGrafter"/>
</dbReference>
<feature type="compositionally biased region" description="Polar residues" evidence="3">
    <location>
        <begin position="303"/>
        <end position="318"/>
    </location>
</feature>
<keyword evidence="1" id="KW-0677">Repeat</keyword>
<feature type="compositionally biased region" description="Low complexity" evidence="3">
    <location>
        <begin position="375"/>
        <end position="385"/>
    </location>
</feature>
<dbReference type="Pfam" id="PF00435">
    <property type="entry name" value="Spectrin"/>
    <property type="match status" value="1"/>
</dbReference>
<feature type="compositionally biased region" description="Basic and acidic residues" evidence="3">
    <location>
        <begin position="1408"/>
        <end position="1418"/>
    </location>
</feature>
<feature type="compositionally biased region" description="Low complexity" evidence="3">
    <location>
        <begin position="20"/>
        <end position="34"/>
    </location>
</feature>
<dbReference type="OrthoDB" id="5859883at2759"/>
<comment type="caution">
    <text evidence="5">The sequence shown here is derived from an EMBL/GenBank/DDBJ whole genome shotgun (WGS) entry which is preliminary data.</text>
</comment>
<feature type="region of interest" description="Disordered" evidence="3">
    <location>
        <begin position="1517"/>
        <end position="1546"/>
    </location>
</feature>
<dbReference type="GO" id="GO:0010314">
    <property type="term" value="F:phosphatidylinositol-5-phosphate binding"/>
    <property type="evidence" value="ECO:0007669"/>
    <property type="project" value="TreeGrafter"/>
</dbReference>
<name>A0A8S3PW98_MYTED</name>
<accession>A0A8S3PW98</accession>
<reference evidence="5" key="1">
    <citation type="submission" date="2021-03" db="EMBL/GenBank/DDBJ databases">
        <authorList>
            <person name="Bekaert M."/>
        </authorList>
    </citation>
    <scope>NUCLEOTIDE SEQUENCE</scope>
</reference>
<feature type="compositionally biased region" description="Basic and acidic residues" evidence="3">
    <location>
        <begin position="159"/>
        <end position="183"/>
    </location>
</feature>
<feature type="coiled-coil region" evidence="2">
    <location>
        <begin position="780"/>
        <end position="807"/>
    </location>
</feature>
<feature type="compositionally biased region" description="Polar residues" evidence="3">
    <location>
        <begin position="1"/>
        <end position="19"/>
    </location>
</feature>
<evidence type="ECO:0000313" key="5">
    <source>
        <dbReference type="EMBL" id="CAG2187948.1"/>
    </source>
</evidence>
<evidence type="ECO:0000259" key="4">
    <source>
        <dbReference type="Pfam" id="PF24915"/>
    </source>
</evidence>